<evidence type="ECO:0000313" key="4">
    <source>
        <dbReference type="Proteomes" id="UP000001572"/>
    </source>
</evidence>
<dbReference type="Gene3D" id="3.60.21.10">
    <property type="match status" value="1"/>
</dbReference>
<proteinExistence type="predicted"/>
<feature type="transmembrane region" description="Helical" evidence="1">
    <location>
        <begin position="43"/>
        <end position="60"/>
    </location>
</feature>
<feature type="domain" description="Calcineurin-like phosphoesterase" evidence="2">
    <location>
        <begin position="162"/>
        <end position="329"/>
    </location>
</feature>
<dbReference type="Pfam" id="PF00149">
    <property type="entry name" value="Metallophos"/>
    <property type="match status" value="1"/>
</dbReference>
<organism evidence="3 4">
    <name type="scientific">Alkaliphilus metalliredigens (strain QYMF)</name>
    <dbReference type="NCBI Taxonomy" id="293826"/>
    <lineage>
        <taxon>Bacteria</taxon>
        <taxon>Bacillati</taxon>
        <taxon>Bacillota</taxon>
        <taxon>Clostridia</taxon>
        <taxon>Peptostreptococcales</taxon>
        <taxon>Natronincolaceae</taxon>
        <taxon>Alkaliphilus</taxon>
    </lineage>
</organism>
<gene>
    <name evidence="3" type="ordered locus">Amet_1695</name>
</gene>
<evidence type="ECO:0000313" key="3">
    <source>
        <dbReference type="EMBL" id="ABR47871.1"/>
    </source>
</evidence>
<evidence type="ECO:0000256" key="1">
    <source>
        <dbReference type="SAM" id="Phobius"/>
    </source>
</evidence>
<evidence type="ECO:0000259" key="2">
    <source>
        <dbReference type="Pfam" id="PF00149"/>
    </source>
</evidence>
<dbReference type="RefSeq" id="WP_012062909.1">
    <property type="nucleotide sequence ID" value="NC_009633.1"/>
</dbReference>
<keyword evidence="1" id="KW-1133">Transmembrane helix</keyword>
<dbReference type="CDD" id="cd07385">
    <property type="entry name" value="MPP_YkuE_C"/>
    <property type="match status" value="1"/>
</dbReference>
<dbReference type="InterPro" id="IPR029052">
    <property type="entry name" value="Metallo-depent_PP-like"/>
</dbReference>
<dbReference type="PANTHER" id="PTHR31302">
    <property type="entry name" value="TRANSMEMBRANE PROTEIN WITH METALLOPHOSPHOESTERASE DOMAIN-RELATED"/>
    <property type="match status" value="1"/>
</dbReference>
<dbReference type="Proteomes" id="UP000001572">
    <property type="component" value="Chromosome"/>
</dbReference>
<accession>A6TNV3</accession>
<feature type="transmembrane region" description="Helical" evidence="1">
    <location>
        <begin position="118"/>
        <end position="137"/>
    </location>
</feature>
<dbReference type="AlphaFoldDB" id="A6TNV3"/>
<dbReference type="eggNOG" id="COG1408">
    <property type="taxonomic scope" value="Bacteria"/>
</dbReference>
<dbReference type="OrthoDB" id="9780884at2"/>
<dbReference type="STRING" id="293826.Amet_1695"/>
<reference evidence="4" key="1">
    <citation type="journal article" date="2016" name="Genome Announc.">
        <title>Complete genome sequence of Alkaliphilus metalliredigens strain QYMF, an alkaliphilic and metal-reducing bacterium isolated from borax-contaminated leachate ponds.</title>
        <authorList>
            <person name="Hwang C."/>
            <person name="Copeland A."/>
            <person name="Lucas S."/>
            <person name="Lapidus A."/>
            <person name="Barry K."/>
            <person name="Detter J.C."/>
            <person name="Glavina Del Rio T."/>
            <person name="Hammon N."/>
            <person name="Israni S."/>
            <person name="Dalin E."/>
            <person name="Tice H."/>
            <person name="Pitluck S."/>
            <person name="Chertkov O."/>
            <person name="Brettin T."/>
            <person name="Bruce D."/>
            <person name="Han C."/>
            <person name="Schmutz J."/>
            <person name="Larimer F."/>
            <person name="Land M.L."/>
            <person name="Hauser L."/>
            <person name="Kyrpides N."/>
            <person name="Mikhailova N."/>
            <person name="Ye Q."/>
            <person name="Zhou J."/>
            <person name="Richardson P."/>
            <person name="Fields M.W."/>
        </authorList>
    </citation>
    <scope>NUCLEOTIDE SEQUENCE [LARGE SCALE GENOMIC DNA]</scope>
    <source>
        <strain evidence="4">QYMF</strain>
    </source>
</reference>
<name>A6TNV3_ALKMQ</name>
<protein>
    <submittedName>
        <fullName evidence="3">Metallophosphoesterase</fullName>
    </submittedName>
</protein>
<keyword evidence="4" id="KW-1185">Reference proteome</keyword>
<dbReference type="PANTHER" id="PTHR31302:SF0">
    <property type="entry name" value="TRANSMEMBRANE PROTEIN WITH METALLOPHOSPHOESTERASE DOMAIN"/>
    <property type="match status" value="1"/>
</dbReference>
<dbReference type="EMBL" id="CP000724">
    <property type="protein sequence ID" value="ABR47871.1"/>
    <property type="molecule type" value="Genomic_DNA"/>
</dbReference>
<dbReference type="KEGG" id="amt:Amet_1695"/>
<keyword evidence="1" id="KW-0472">Membrane</keyword>
<keyword evidence="1" id="KW-0812">Transmembrane</keyword>
<sequence>MRPLLIIIFSLILLVYGGLTYYIGIRGWQFVVASGLDFSTKGYWLVLWVIAFSFFFARGADKWIPSWLSHPLEIVGAYWLGVMTYLTMILFIVDMVLLLNNRLQLIPDGVTNQPTFTVAIGSAILILILAITVYGGWNARNPQIIEYEVQLDKEVNELEELNVVMLSDLHLGRLVGRRQLEKMIKEINHLNPDLVLMPGDIIDDRVDPFVEQNMMEVFQRLNPPLGVYGSMGNHENIGGQVERVEKYFQQAGIRILRDEYVKIKDQFYIVGREDKSFERFKGSPRQELKELLMDVDKELPIIMLDHQPVGIDEAIANGVDIQLSGHTHRGQLFPFRMFTKKIFMVDWGYKRIEDLHLIVSSGVGTWGPPIRVGSRSEILHIKVKFE</sequence>
<dbReference type="SUPFAM" id="SSF56300">
    <property type="entry name" value="Metallo-dependent phosphatases"/>
    <property type="match status" value="1"/>
</dbReference>
<feature type="transmembrane region" description="Helical" evidence="1">
    <location>
        <begin position="72"/>
        <end position="98"/>
    </location>
</feature>
<dbReference type="GO" id="GO:0016787">
    <property type="term" value="F:hydrolase activity"/>
    <property type="evidence" value="ECO:0007669"/>
    <property type="project" value="InterPro"/>
</dbReference>
<dbReference type="InterPro" id="IPR004843">
    <property type="entry name" value="Calcineurin-like_PHP"/>
</dbReference>
<dbReference type="InterPro" id="IPR051158">
    <property type="entry name" value="Metallophosphoesterase_sf"/>
</dbReference>
<dbReference type="HOGENOM" id="CLU_025443_0_0_9"/>